<evidence type="ECO:0000256" key="1">
    <source>
        <dbReference type="ARBA" id="ARBA00009684"/>
    </source>
</evidence>
<dbReference type="RefSeq" id="WP_305996396.1">
    <property type="nucleotide sequence ID" value="NZ_JAVALS010000005.1"/>
</dbReference>
<dbReference type="SUPFAM" id="SSF54211">
    <property type="entry name" value="Ribosomal protein S5 domain 2-like"/>
    <property type="match status" value="1"/>
</dbReference>
<feature type="domain" description="GHMP kinase N-terminal" evidence="10">
    <location>
        <begin position="77"/>
        <end position="155"/>
    </location>
</feature>
<dbReference type="InterPro" id="IPR036554">
    <property type="entry name" value="GHMP_kinase_C_sf"/>
</dbReference>
<comment type="similarity">
    <text evidence="1 9">Belongs to the GHMP kinase family. IspE subfamily.</text>
</comment>
<dbReference type="Gene3D" id="3.30.70.890">
    <property type="entry name" value="GHMP kinase, C-terminal domain"/>
    <property type="match status" value="1"/>
</dbReference>
<gene>
    <name evidence="9" type="primary">ispE</name>
    <name evidence="12" type="ORF">Q9R02_09295</name>
</gene>
<name>A0ABT9IQB7_9MICC</name>
<keyword evidence="7 9" id="KW-0067">ATP-binding</keyword>
<evidence type="ECO:0000256" key="4">
    <source>
        <dbReference type="ARBA" id="ARBA00022679"/>
    </source>
</evidence>
<keyword evidence="5 9" id="KW-0547">Nucleotide-binding</keyword>
<evidence type="ECO:0000313" key="13">
    <source>
        <dbReference type="Proteomes" id="UP001232725"/>
    </source>
</evidence>
<evidence type="ECO:0000256" key="7">
    <source>
        <dbReference type="ARBA" id="ARBA00022840"/>
    </source>
</evidence>
<proteinExistence type="inferred from homology"/>
<accession>A0ABT9IQB7</accession>
<organism evidence="12 13">
    <name type="scientific">Arthrobacter horti</name>
    <dbReference type="NCBI Taxonomy" id="3068273"/>
    <lineage>
        <taxon>Bacteria</taxon>
        <taxon>Bacillati</taxon>
        <taxon>Actinomycetota</taxon>
        <taxon>Actinomycetes</taxon>
        <taxon>Micrococcales</taxon>
        <taxon>Micrococcaceae</taxon>
        <taxon>Arthrobacter</taxon>
    </lineage>
</organism>
<sequence length="308" mass="31475">MSRDTALASAPGKINVSLHVGPLREDGYHSLASVFLAVSLREDVRATRRLDPGIGLSVTIADGLDVDPDSIPLDERNLAHRAAALLAAHAGLEPALDLEITKRIPVAGGMAGGSADAAATLVACNELWGCGLTREELATLGTELGADVPFCLLGGAAVGLGVGDELTTALVHGLVHWVVVPAEFGLSTPEVFRTLDRLRDAEGFDAPEPHTVDAAILAALRSADAHALSTLMVNDLQRAAVELAPELRDVLGLGESLGALAGLVSGSGPTLAFLCEDASAAHALAEALRHEGHAALAVDSPGAGARVH</sequence>
<dbReference type="NCBIfam" id="TIGR00154">
    <property type="entry name" value="ispE"/>
    <property type="match status" value="1"/>
</dbReference>
<dbReference type="Gene3D" id="3.30.230.10">
    <property type="match status" value="1"/>
</dbReference>
<evidence type="ECO:0000256" key="9">
    <source>
        <dbReference type="HAMAP-Rule" id="MF_00061"/>
    </source>
</evidence>
<evidence type="ECO:0000313" key="12">
    <source>
        <dbReference type="EMBL" id="MDP5227344.1"/>
    </source>
</evidence>
<comment type="catalytic activity">
    <reaction evidence="9">
        <text>4-CDP-2-C-methyl-D-erythritol + ATP = 4-CDP-2-C-methyl-D-erythritol 2-phosphate + ADP + H(+)</text>
        <dbReference type="Rhea" id="RHEA:18437"/>
        <dbReference type="ChEBI" id="CHEBI:15378"/>
        <dbReference type="ChEBI" id="CHEBI:30616"/>
        <dbReference type="ChEBI" id="CHEBI:57823"/>
        <dbReference type="ChEBI" id="CHEBI:57919"/>
        <dbReference type="ChEBI" id="CHEBI:456216"/>
        <dbReference type="EC" id="2.7.1.148"/>
    </reaction>
</comment>
<dbReference type="EMBL" id="JAVALS010000005">
    <property type="protein sequence ID" value="MDP5227344.1"/>
    <property type="molecule type" value="Genomic_DNA"/>
</dbReference>
<comment type="caution">
    <text evidence="12">The sequence shown here is derived from an EMBL/GenBank/DDBJ whole genome shotgun (WGS) entry which is preliminary data.</text>
</comment>
<dbReference type="InterPro" id="IPR014721">
    <property type="entry name" value="Ribsml_uS5_D2-typ_fold_subgr"/>
</dbReference>
<dbReference type="Pfam" id="PF08544">
    <property type="entry name" value="GHMP_kinases_C"/>
    <property type="match status" value="1"/>
</dbReference>
<comment type="function">
    <text evidence="9">Catalyzes the phosphorylation of the position 2 hydroxy group of 4-diphosphocytidyl-2C-methyl-D-erythritol.</text>
</comment>
<evidence type="ECO:0000256" key="2">
    <source>
        <dbReference type="ARBA" id="ARBA00012052"/>
    </source>
</evidence>
<evidence type="ECO:0000259" key="10">
    <source>
        <dbReference type="Pfam" id="PF00288"/>
    </source>
</evidence>
<keyword evidence="4 9" id="KW-0808">Transferase</keyword>
<dbReference type="PANTHER" id="PTHR43527">
    <property type="entry name" value="4-DIPHOSPHOCYTIDYL-2-C-METHYL-D-ERYTHRITOL KINASE, CHLOROPLASTIC"/>
    <property type="match status" value="1"/>
</dbReference>
<dbReference type="GO" id="GO:0050515">
    <property type="term" value="F:4-(cytidine 5'-diphospho)-2-C-methyl-D-erythritol kinase activity"/>
    <property type="evidence" value="ECO:0007669"/>
    <property type="project" value="UniProtKB-EC"/>
</dbReference>
<evidence type="ECO:0000256" key="5">
    <source>
        <dbReference type="ARBA" id="ARBA00022741"/>
    </source>
</evidence>
<keyword evidence="9" id="KW-0414">Isoprene biosynthesis</keyword>
<dbReference type="InterPro" id="IPR006204">
    <property type="entry name" value="GHMP_kinase_N_dom"/>
</dbReference>
<evidence type="ECO:0000256" key="3">
    <source>
        <dbReference type="ARBA" id="ARBA00017473"/>
    </source>
</evidence>
<dbReference type="EC" id="2.7.1.148" evidence="2 9"/>
<keyword evidence="6 9" id="KW-0418">Kinase</keyword>
<feature type="active site" evidence="9">
    <location>
        <position position="13"/>
    </location>
</feature>
<dbReference type="NCBIfam" id="NF002870">
    <property type="entry name" value="PRK03188.1"/>
    <property type="match status" value="1"/>
</dbReference>
<dbReference type="SUPFAM" id="SSF55060">
    <property type="entry name" value="GHMP Kinase, C-terminal domain"/>
    <property type="match status" value="1"/>
</dbReference>
<keyword evidence="13" id="KW-1185">Reference proteome</keyword>
<reference evidence="12 13" key="1">
    <citation type="submission" date="2023-08" db="EMBL/GenBank/DDBJ databases">
        <title>Arthrobacter horti sp. nov., isolated from forest soil.</title>
        <authorList>
            <person name="Park M."/>
        </authorList>
    </citation>
    <scope>NUCLEOTIDE SEQUENCE [LARGE SCALE GENOMIC DNA]</scope>
    <source>
        <strain evidence="12 13">YJM1</strain>
    </source>
</reference>
<evidence type="ECO:0000256" key="6">
    <source>
        <dbReference type="ARBA" id="ARBA00022777"/>
    </source>
</evidence>
<dbReference type="InterPro" id="IPR020568">
    <property type="entry name" value="Ribosomal_Su5_D2-typ_SF"/>
</dbReference>
<protein>
    <recommendedName>
        <fullName evidence="3 9">4-diphosphocytidyl-2-C-methyl-D-erythritol kinase</fullName>
        <shortName evidence="9">CMK</shortName>
        <ecNumber evidence="2 9">2.7.1.148</ecNumber>
    </recommendedName>
    <alternativeName>
        <fullName evidence="8 9">4-(cytidine-5'-diphospho)-2-C-methyl-D-erythritol kinase</fullName>
    </alternativeName>
</protein>
<dbReference type="Proteomes" id="UP001232725">
    <property type="component" value="Unassembled WGS sequence"/>
</dbReference>
<dbReference type="PIRSF" id="PIRSF010376">
    <property type="entry name" value="IspE"/>
    <property type="match status" value="1"/>
</dbReference>
<dbReference type="InterPro" id="IPR013750">
    <property type="entry name" value="GHMP_kinase_C_dom"/>
</dbReference>
<feature type="domain" description="GHMP kinase C-terminal" evidence="11">
    <location>
        <begin position="217"/>
        <end position="292"/>
    </location>
</feature>
<comment type="pathway">
    <text evidence="9">Isoprenoid biosynthesis; isopentenyl diphosphate biosynthesis via DXP pathway; isopentenyl diphosphate from 1-deoxy-D-xylulose 5-phosphate: step 3/6.</text>
</comment>
<dbReference type="InterPro" id="IPR004424">
    <property type="entry name" value="IspE"/>
</dbReference>
<evidence type="ECO:0000259" key="11">
    <source>
        <dbReference type="Pfam" id="PF08544"/>
    </source>
</evidence>
<dbReference type="PANTHER" id="PTHR43527:SF2">
    <property type="entry name" value="4-DIPHOSPHOCYTIDYL-2-C-METHYL-D-ERYTHRITOL KINASE, CHLOROPLASTIC"/>
    <property type="match status" value="1"/>
</dbReference>
<dbReference type="Pfam" id="PF00288">
    <property type="entry name" value="GHMP_kinases_N"/>
    <property type="match status" value="1"/>
</dbReference>
<dbReference type="HAMAP" id="MF_00061">
    <property type="entry name" value="IspE"/>
    <property type="match status" value="1"/>
</dbReference>
<feature type="active site" evidence="9">
    <location>
        <position position="147"/>
    </location>
</feature>
<feature type="binding site" evidence="9">
    <location>
        <begin position="105"/>
        <end position="115"/>
    </location>
    <ligand>
        <name>ATP</name>
        <dbReference type="ChEBI" id="CHEBI:30616"/>
    </ligand>
</feature>
<evidence type="ECO:0000256" key="8">
    <source>
        <dbReference type="ARBA" id="ARBA00032554"/>
    </source>
</evidence>